<keyword evidence="2" id="KW-0969">Cilium</keyword>
<dbReference type="RefSeq" id="WP_103465190.1">
    <property type="nucleotide sequence ID" value="NZ_PPXB01000005.1"/>
</dbReference>
<keyword evidence="2" id="KW-0966">Cell projection</keyword>
<evidence type="ECO:0000313" key="2">
    <source>
        <dbReference type="EMBL" id="POH73835.1"/>
    </source>
</evidence>
<organism evidence="2 3">
    <name type="scientific">Arthrobacter glacialis</name>
    <dbReference type="NCBI Taxonomy" id="1664"/>
    <lineage>
        <taxon>Bacteria</taxon>
        <taxon>Bacillati</taxon>
        <taxon>Actinomycetota</taxon>
        <taxon>Actinomycetes</taxon>
        <taxon>Micrococcales</taxon>
        <taxon>Micrococcaceae</taxon>
        <taxon>Arthrobacter</taxon>
    </lineage>
</organism>
<dbReference type="OrthoDB" id="3268384at2"/>
<comment type="caution">
    <text evidence="2">The sequence shown here is derived from an EMBL/GenBank/DDBJ whole genome shotgun (WGS) entry which is preliminary data.</text>
</comment>
<keyword evidence="3" id="KW-1185">Reference proteome</keyword>
<dbReference type="GO" id="GO:0044780">
    <property type="term" value="P:bacterial-type flagellum assembly"/>
    <property type="evidence" value="ECO:0007669"/>
    <property type="project" value="InterPro"/>
</dbReference>
<dbReference type="Proteomes" id="UP000237061">
    <property type="component" value="Unassembled WGS sequence"/>
</dbReference>
<dbReference type="InterPro" id="IPR036679">
    <property type="entry name" value="FlgN-like_sf"/>
</dbReference>
<accession>A0A2S3ZX29</accession>
<reference evidence="2 3" key="1">
    <citation type="submission" date="2018-01" db="EMBL/GenBank/DDBJ databases">
        <title>Arthrobacter sp. nov., from glaciers in China.</title>
        <authorList>
            <person name="Liu Q."/>
            <person name="Xin Y.-H."/>
        </authorList>
    </citation>
    <scope>NUCLEOTIDE SEQUENCE [LARGE SCALE GENOMIC DNA]</scope>
    <source>
        <strain evidence="2 3">HLT2-12-2</strain>
    </source>
</reference>
<proteinExistence type="predicted"/>
<evidence type="ECO:0000256" key="1">
    <source>
        <dbReference type="ARBA" id="ARBA00022795"/>
    </source>
</evidence>
<dbReference type="InterPro" id="IPR007809">
    <property type="entry name" value="FlgN-like"/>
</dbReference>
<dbReference type="AlphaFoldDB" id="A0A2S3ZX29"/>
<dbReference type="EMBL" id="PPXC01000005">
    <property type="protein sequence ID" value="POH73835.1"/>
    <property type="molecule type" value="Genomic_DNA"/>
</dbReference>
<protein>
    <submittedName>
        <fullName evidence="2">Flagellar biosynthesis protein FlgN</fullName>
    </submittedName>
</protein>
<keyword evidence="2" id="KW-0282">Flagellum</keyword>
<dbReference type="Gene3D" id="1.20.58.300">
    <property type="entry name" value="FlgN-like"/>
    <property type="match status" value="1"/>
</dbReference>
<dbReference type="Pfam" id="PF05130">
    <property type="entry name" value="FlgN"/>
    <property type="match status" value="1"/>
</dbReference>
<sequence length="160" mass="17764">MGPEELTTLLWRERELLELLVFKLEEEHLILTSGKTRWLDNATREVSHVVNRLRAATLERTAVAAEVALKWGLTDDAGLLDLADGAPAGPWQEILSDHHSAMMTTVEQIRGLRDTNLQFLRAGLRSAQDTAANLTTEAGTYDHRGHTSQDAVARILDQSV</sequence>
<name>A0A2S3ZX29_ARTGL</name>
<dbReference type="SUPFAM" id="SSF140566">
    <property type="entry name" value="FlgN-like"/>
    <property type="match status" value="1"/>
</dbReference>
<gene>
    <name evidence="2" type="ORF">CVS27_07910</name>
</gene>
<evidence type="ECO:0000313" key="3">
    <source>
        <dbReference type="Proteomes" id="UP000237061"/>
    </source>
</evidence>
<keyword evidence="1" id="KW-1005">Bacterial flagellum biogenesis</keyword>